<gene>
    <name evidence="2" type="ORF">A0H81_06199</name>
</gene>
<accession>A0A1C7MB29</accession>
<protein>
    <submittedName>
        <fullName evidence="2">Uncharacterized protein</fullName>
    </submittedName>
</protein>
<proteinExistence type="predicted"/>
<organism evidence="2 3">
    <name type="scientific">Grifola frondosa</name>
    <name type="common">Maitake</name>
    <name type="synonym">Polyporus frondosus</name>
    <dbReference type="NCBI Taxonomy" id="5627"/>
    <lineage>
        <taxon>Eukaryota</taxon>
        <taxon>Fungi</taxon>
        <taxon>Dikarya</taxon>
        <taxon>Basidiomycota</taxon>
        <taxon>Agaricomycotina</taxon>
        <taxon>Agaricomycetes</taxon>
        <taxon>Polyporales</taxon>
        <taxon>Grifolaceae</taxon>
        <taxon>Grifola</taxon>
    </lineage>
</organism>
<keyword evidence="1" id="KW-0812">Transmembrane</keyword>
<sequence>MYPPSVDDLYYVSQAWSMGLLGLGYAAFGAAISEIVTRVLAPVVRWETVTTDAVYGRVWKGYGPNNDYVVLSNVCYSLGGQPPAQPPAELVKSMRAVHNCALKAAKYASEHPLDGSINGRLISSPWRFMASGWRHSMILGTCEIRRKYCHRAHPRSNT</sequence>
<comment type="caution">
    <text evidence="2">The sequence shown here is derived from an EMBL/GenBank/DDBJ whole genome shotgun (WGS) entry which is preliminary data.</text>
</comment>
<evidence type="ECO:0000313" key="2">
    <source>
        <dbReference type="EMBL" id="OBZ73807.1"/>
    </source>
</evidence>
<name>A0A1C7MB29_GRIFR</name>
<dbReference type="AlphaFoldDB" id="A0A1C7MB29"/>
<evidence type="ECO:0000256" key="1">
    <source>
        <dbReference type="SAM" id="Phobius"/>
    </source>
</evidence>
<keyword evidence="3" id="KW-1185">Reference proteome</keyword>
<feature type="transmembrane region" description="Helical" evidence="1">
    <location>
        <begin position="15"/>
        <end position="36"/>
    </location>
</feature>
<keyword evidence="1" id="KW-0472">Membrane</keyword>
<evidence type="ECO:0000313" key="3">
    <source>
        <dbReference type="Proteomes" id="UP000092993"/>
    </source>
</evidence>
<dbReference type="Proteomes" id="UP000092993">
    <property type="component" value="Unassembled WGS sequence"/>
</dbReference>
<dbReference type="EMBL" id="LUGG01000006">
    <property type="protein sequence ID" value="OBZ73807.1"/>
    <property type="molecule type" value="Genomic_DNA"/>
</dbReference>
<keyword evidence="1" id="KW-1133">Transmembrane helix</keyword>
<reference evidence="2 3" key="1">
    <citation type="submission" date="2016-03" db="EMBL/GenBank/DDBJ databases">
        <title>Whole genome sequencing of Grifola frondosa 9006-11.</title>
        <authorList>
            <person name="Min B."/>
            <person name="Park H."/>
            <person name="Kim J.-G."/>
            <person name="Cho H."/>
            <person name="Oh Y.-L."/>
            <person name="Kong W.-S."/>
            <person name="Choi I.-G."/>
        </authorList>
    </citation>
    <scope>NUCLEOTIDE SEQUENCE [LARGE SCALE GENOMIC DNA]</scope>
    <source>
        <strain evidence="2 3">9006-11</strain>
    </source>
</reference>